<proteinExistence type="predicted"/>
<evidence type="ECO:0000313" key="1">
    <source>
        <dbReference type="EMBL" id="DAF99296.1"/>
    </source>
</evidence>
<protein>
    <submittedName>
        <fullName evidence="1">Uncharacterized protein</fullName>
    </submittedName>
</protein>
<sequence length="88" mass="10043">MKLEYVDINNIPEKKNRVKYGALSKLIKNFLDSGKAAAKVDYTDLYRTEQSFAASAGIILRRLGNPAFVTIRNKEVYIIRREGESEEC</sequence>
<dbReference type="EMBL" id="BK016163">
    <property type="protein sequence ID" value="DAF99296.1"/>
    <property type="molecule type" value="Genomic_DNA"/>
</dbReference>
<accession>A0A8S5UXS8</accession>
<reference evidence="1" key="1">
    <citation type="journal article" date="2021" name="Proc. Natl. Acad. Sci. U.S.A.">
        <title>A Catalog of Tens of Thousands of Viruses from Human Metagenomes Reveals Hidden Associations with Chronic Diseases.</title>
        <authorList>
            <person name="Tisza M.J."/>
            <person name="Buck C.B."/>
        </authorList>
    </citation>
    <scope>NUCLEOTIDE SEQUENCE</scope>
    <source>
        <strain evidence="1">Ctfza2</strain>
    </source>
</reference>
<name>A0A8S5UXS8_9CAUD</name>
<organism evidence="1">
    <name type="scientific">Siphoviridae sp. ctfza2</name>
    <dbReference type="NCBI Taxonomy" id="2825599"/>
    <lineage>
        <taxon>Viruses</taxon>
        <taxon>Duplodnaviria</taxon>
        <taxon>Heunggongvirae</taxon>
        <taxon>Uroviricota</taxon>
        <taxon>Caudoviricetes</taxon>
    </lineage>
</organism>